<organism evidence="2 3">
    <name type="scientific">Stichopus japonicus</name>
    <name type="common">Sea cucumber</name>
    <dbReference type="NCBI Taxonomy" id="307972"/>
    <lineage>
        <taxon>Eukaryota</taxon>
        <taxon>Metazoa</taxon>
        <taxon>Echinodermata</taxon>
        <taxon>Eleutherozoa</taxon>
        <taxon>Echinozoa</taxon>
        <taxon>Holothuroidea</taxon>
        <taxon>Aspidochirotacea</taxon>
        <taxon>Aspidochirotida</taxon>
        <taxon>Stichopodidae</taxon>
        <taxon>Apostichopus</taxon>
    </lineage>
</organism>
<keyword evidence="1" id="KW-0472">Membrane</keyword>
<comment type="caution">
    <text evidence="2">The sequence shown here is derived from an EMBL/GenBank/DDBJ whole genome shotgun (WGS) entry which is preliminary data.</text>
</comment>
<dbReference type="EMBL" id="MRZV01001268">
    <property type="protein sequence ID" value="PIK39178.1"/>
    <property type="molecule type" value="Genomic_DNA"/>
</dbReference>
<proteinExistence type="predicted"/>
<evidence type="ECO:0000313" key="2">
    <source>
        <dbReference type="EMBL" id="PIK39178.1"/>
    </source>
</evidence>
<gene>
    <name evidence="2" type="ORF">BSL78_23985</name>
</gene>
<dbReference type="Proteomes" id="UP000230750">
    <property type="component" value="Unassembled WGS sequence"/>
</dbReference>
<evidence type="ECO:0000256" key="1">
    <source>
        <dbReference type="SAM" id="Phobius"/>
    </source>
</evidence>
<dbReference type="AlphaFoldDB" id="A0A2G8JTX6"/>
<reference evidence="2 3" key="1">
    <citation type="journal article" date="2017" name="PLoS Biol.">
        <title>The sea cucumber genome provides insights into morphological evolution and visceral regeneration.</title>
        <authorList>
            <person name="Zhang X."/>
            <person name="Sun L."/>
            <person name="Yuan J."/>
            <person name="Sun Y."/>
            <person name="Gao Y."/>
            <person name="Zhang L."/>
            <person name="Li S."/>
            <person name="Dai H."/>
            <person name="Hamel J.F."/>
            <person name="Liu C."/>
            <person name="Yu Y."/>
            <person name="Liu S."/>
            <person name="Lin W."/>
            <person name="Guo K."/>
            <person name="Jin S."/>
            <person name="Xu P."/>
            <person name="Storey K.B."/>
            <person name="Huan P."/>
            <person name="Zhang T."/>
            <person name="Zhou Y."/>
            <person name="Zhang J."/>
            <person name="Lin C."/>
            <person name="Li X."/>
            <person name="Xing L."/>
            <person name="Huo D."/>
            <person name="Sun M."/>
            <person name="Wang L."/>
            <person name="Mercier A."/>
            <person name="Li F."/>
            <person name="Yang H."/>
            <person name="Xiang J."/>
        </authorList>
    </citation>
    <scope>NUCLEOTIDE SEQUENCE [LARGE SCALE GENOMIC DNA]</scope>
    <source>
        <strain evidence="2">Shaxun</strain>
        <tissue evidence="2">Muscle</tissue>
    </source>
</reference>
<protein>
    <submittedName>
        <fullName evidence="2">Uncharacterized protein</fullName>
    </submittedName>
</protein>
<keyword evidence="3" id="KW-1185">Reference proteome</keyword>
<name>A0A2G8JTX6_STIJA</name>
<accession>A0A2G8JTX6</accession>
<keyword evidence="1" id="KW-0812">Transmembrane</keyword>
<feature type="non-terminal residue" evidence="2">
    <location>
        <position position="1"/>
    </location>
</feature>
<evidence type="ECO:0000313" key="3">
    <source>
        <dbReference type="Proteomes" id="UP000230750"/>
    </source>
</evidence>
<keyword evidence="1" id="KW-1133">Transmembrane helix</keyword>
<sequence>RWRPFDIDFHLDLQNGHWEFDNIDTLRQLCSDTVNIRKSDDTFKQKYTIMFINIASRHEIPISCLHLEYSSIKFEDDSIILHSGIPLPKLPTVEKIHIAGSNAQHGNTETFSGLTDRFLPLGHPQSENQETLTEKDILNLFRYGMKCRCIKELMFGQLQLPTSVSPEAITNLMKTRNIRVRWCPFDIDFHLDLQNGHWECPDMLGKFCLLFIFSVVKRLRVVAVPRCKIAPESGPEVTVASYTIKAAKHSPCRGQAPLSLQLQVLVAFVVGLFSRIILVLWDLMMESMFFMQL</sequence>
<feature type="transmembrane region" description="Helical" evidence="1">
    <location>
        <begin position="260"/>
        <end position="281"/>
    </location>
</feature>